<proteinExistence type="predicted"/>
<dbReference type="EMBL" id="QJKJ01004948">
    <property type="protein sequence ID" value="RDX92109.1"/>
    <property type="molecule type" value="Genomic_DNA"/>
</dbReference>
<gene>
    <name evidence="1" type="ORF">CR513_25815</name>
</gene>
<keyword evidence="2" id="KW-1185">Reference proteome</keyword>
<sequence length="102" mass="11555">METLDFGLHNQQCHDALIETNDTLSEGYDGDALVETNDNVVEVPSRLYGEKKPNIQLHDKARLHMEKKGEQYARSANREGKRFSLKKETLFGYIGGKIDSSI</sequence>
<accession>A0A371GNG9</accession>
<organism evidence="1 2">
    <name type="scientific">Mucuna pruriens</name>
    <name type="common">Velvet bean</name>
    <name type="synonym">Dolichos pruriens</name>
    <dbReference type="NCBI Taxonomy" id="157652"/>
    <lineage>
        <taxon>Eukaryota</taxon>
        <taxon>Viridiplantae</taxon>
        <taxon>Streptophyta</taxon>
        <taxon>Embryophyta</taxon>
        <taxon>Tracheophyta</taxon>
        <taxon>Spermatophyta</taxon>
        <taxon>Magnoliopsida</taxon>
        <taxon>eudicotyledons</taxon>
        <taxon>Gunneridae</taxon>
        <taxon>Pentapetalae</taxon>
        <taxon>rosids</taxon>
        <taxon>fabids</taxon>
        <taxon>Fabales</taxon>
        <taxon>Fabaceae</taxon>
        <taxon>Papilionoideae</taxon>
        <taxon>50 kb inversion clade</taxon>
        <taxon>NPAAA clade</taxon>
        <taxon>indigoferoid/millettioid clade</taxon>
        <taxon>Phaseoleae</taxon>
        <taxon>Mucuna</taxon>
    </lineage>
</organism>
<name>A0A371GNG9_MUCPR</name>
<feature type="non-terminal residue" evidence="1">
    <location>
        <position position="1"/>
    </location>
</feature>
<dbReference type="AlphaFoldDB" id="A0A371GNG9"/>
<evidence type="ECO:0000313" key="2">
    <source>
        <dbReference type="Proteomes" id="UP000257109"/>
    </source>
</evidence>
<reference evidence="1" key="1">
    <citation type="submission" date="2018-05" db="EMBL/GenBank/DDBJ databases">
        <title>Draft genome of Mucuna pruriens seed.</title>
        <authorList>
            <person name="Nnadi N.E."/>
            <person name="Vos R."/>
            <person name="Hasami M.H."/>
            <person name="Devisetty U.K."/>
            <person name="Aguiy J.C."/>
        </authorList>
    </citation>
    <scope>NUCLEOTIDE SEQUENCE [LARGE SCALE GENOMIC DNA]</scope>
    <source>
        <strain evidence="1">JCA_2017</strain>
    </source>
</reference>
<protein>
    <submittedName>
        <fullName evidence="1">Uncharacterized protein</fullName>
    </submittedName>
</protein>
<comment type="caution">
    <text evidence="1">The sequence shown here is derived from an EMBL/GenBank/DDBJ whole genome shotgun (WGS) entry which is preliminary data.</text>
</comment>
<dbReference type="Proteomes" id="UP000257109">
    <property type="component" value="Unassembled WGS sequence"/>
</dbReference>
<evidence type="ECO:0000313" key="1">
    <source>
        <dbReference type="EMBL" id="RDX92109.1"/>
    </source>
</evidence>